<dbReference type="GO" id="GO:0019243">
    <property type="term" value="P:methylglyoxal catabolic process to D-lactate via S-lactoyl-glutathione"/>
    <property type="evidence" value="ECO:0007669"/>
    <property type="project" value="TreeGrafter"/>
</dbReference>
<dbReference type="InterPro" id="IPR004360">
    <property type="entry name" value="Glyas_Fos-R_dOase_dom"/>
</dbReference>
<dbReference type="Gene3D" id="3.10.180.10">
    <property type="entry name" value="2,3-Dihydroxybiphenyl 1,2-Dioxygenase, domain 1"/>
    <property type="match status" value="1"/>
</dbReference>
<evidence type="ECO:0000256" key="1">
    <source>
        <dbReference type="ARBA" id="ARBA00030291"/>
    </source>
</evidence>
<organism evidence="6 7">
    <name type="scientific">Tannerella forsythia</name>
    <name type="common">Bacteroides forsythus</name>
    <dbReference type="NCBI Taxonomy" id="28112"/>
    <lineage>
        <taxon>Bacteria</taxon>
        <taxon>Pseudomonadati</taxon>
        <taxon>Bacteroidota</taxon>
        <taxon>Bacteroidia</taxon>
        <taxon>Bacteroidales</taxon>
        <taxon>Tannerellaceae</taxon>
        <taxon>Tannerella</taxon>
    </lineage>
</organism>
<dbReference type="GO" id="GO:0004462">
    <property type="term" value="F:lactoylglutathione lyase activity"/>
    <property type="evidence" value="ECO:0007669"/>
    <property type="project" value="TreeGrafter"/>
</dbReference>
<comment type="caution">
    <text evidence="6">The sequence shown here is derived from an EMBL/GenBank/DDBJ whole genome shotgun (WGS) entry which is preliminary data.</text>
</comment>
<dbReference type="Pfam" id="PF00903">
    <property type="entry name" value="Glyoxalase"/>
    <property type="match status" value="1"/>
</dbReference>
<evidence type="ECO:0000313" key="7">
    <source>
        <dbReference type="Proteomes" id="UP000278609"/>
    </source>
</evidence>
<reference evidence="6 7" key="1">
    <citation type="submission" date="2018-11" db="EMBL/GenBank/DDBJ databases">
        <title>Genomes From Bacteria Associated with the Canine Oral Cavity: a Test Case for Automated Genome-Based Taxonomic Assignment.</title>
        <authorList>
            <person name="Coil D.A."/>
            <person name="Jospin G."/>
            <person name="Darling A.E."/>
            <person name="Wallis C."/>
            <person name="Davis I.J."/>
            <person name="Harris S."/>
            <person name="Eisen J.A."/>
            <person name="Holcombe L.J."/>
            <person name="O'Flynn C."/>
        </authorList>
    </citation>
    <scope>NUCLEOTIDE SEQUENCE [LARGE SCALE GENOMIC DNA]</scope>
    <source>
        <strain evidence="6 7">OH2617_COT-023</strain>
    </source>
</reference>
<dbReference type="PROSITE" id="PS51819">
    <property type="entry name" value="VOC"/>
    <property type="match status" value="1"/>
</dbReference>
<dbReference type="InterPro" id="IPR037523">
    <property type="entry name" value="VOC_core"/>
</dbReference>
<name>A0A3P1XM72_TANFO</name>
<evidence type="ECO:0000256" key="2">
    <source>
        <dbReference type="ARBA" id="ARBA00030892"/>
    </source>
</evidence>
<feature type="domain" description="VOC" evidence="5">
    <location>
        <begin position="6"/>
        <end position="124"/>
    </location>
</feature>
<proteinExistence type="predicted"/>
<evidence type="ECO:0000256" key="4">
    <source>
        <dbReference type="ARBA" id="ARBA00033298"/>
    </source>
</evidence>
<dbReference type="SUPFAM" id="SSF54593">
    <property type="entry name" value="Glyoxalase/Bleomycin resistance protein/Dihydroxybiphenyl dioxygenase"/>
    <property type="match status" value="1"/>
</dbReference>
<keyword evidence="6" id="KW-0456">Lyase</keyword>
<dbReference type="OrthoDB" id="192739at2"/>
<dbReference type="PANTHER" id="PTHR46036">
    <property type="entry name" value="LACTOYLGLUTATHIONE LYASE"/>
    <property type="match status" value="1"/>
</dbReference>
<dbReference type="AlphaFoldDB" id="A0A3P1XM72"/>
<dbReference type="EMBL" id="RQYS01000051">
    <property type="protein sequence ID" value="RRD59196.1"/>
    <property type="molecule type" value="Genomic_DNA"/>
</dbReference>
<evidence type="ECO:0000256" key="3">
    <source>
        <dbReference type="ARBA" id="ARBA00032460"/>
    </source>
</evidence>
<sequence>MVIKSKFDHYNFNVLDLERSLVFYEKALGLKEKRRKVAADGSFILVYLTDEQTDFLLELTWLRDRVEPYDLGECEYHLCMRVPGDYDEVRRYHKEMGCVCFENEEMGLYFIEDPDGYWIEILPER</sequence>
<dbReference type="InterPro" id="IPR029068">
    <property type="entry name" value="Glyas_Bleomycin-R_OHBP_Dase"/>
</dbReference>
<dbReference type="RefSeq" id="WP_124752265.1">
    <property type="nucleotide sequence ID" value="NZ_RQYS01000051.1"/>
</dbReference>
<gene>
    <name evidence="6" type="ORF">EII40_10905</name>
</gene>
<accession>A0A3P1XM72</accession>
<dbReference type="Proteomes" id="UP000278609">
    <property type="component" value="Unassembled WGS sequence"/>
</dbReference>
<dbReference type="GO" id="GO:0005737">
    <property type="term" value="C:cytoplasm"/>
    <property type="evidence" value="ECO:0007669"/>
    <property type="project" value="TreeGrafter"/>
</dbReference>
<dbReference type="PANTHER" id="PTHR46036:SF5">
    <property type="entry name" value="LACTOYLGLUTATHIONE LYASE"/>
    <property type="match status" value="1"/>
</dbReference>
<evidence type="ECO:0000313" key="6">
    <source>
        <dbReference type="EMBL" id="RRD59196.1"/>
    </source>
</evidence>
<protein>
    <recommendedName>
        <fullName evidence="2">Aldoketomutase</fullName>
    </recommendedName>
    <alternativeName>
        <fullName evidence="1">Ketone-aldehyde mutase</fullName>
    </alternativeName>
    <alternativeName>
        <fullName evidence="3">Methylglyoxalase</fullName>
    </alternativeName>
    <alternativeName>
        <fullName evidence="4">S-D-lactoylglutathione methylglyoxal lyase</fullName>
    </alternativeName>
</protein>
<evidence type="ECO:0000259" key="5">
    <source>
        <dbReference type="PROSITE" id="PS51819"/>
    </source>
</evidence>